<dbReference type="GO" id="GO:0016538">
    <property type="term" value="F:cyclin-dependent protein serine/threonine kinase regulator activity"/>
    <property type="evidence" value="ECO:0007669"/>
    <property type="project" value="InterPro"/>
</dbReference>
<dbReference type="InterPro" id="IPR006671">
    <property type="entry name" value="Cyclin_N"/>
</dbReference>
<evidence type="ECO:0000259" key="7">
    <source>
        <dbReference type="SMART" id="SM01332"/>
    </source>
</evidence>
<evidence type="ECO:0000256" key="1">
    <source>
        <dbReference type="ARBA" id="ARBA00022618"/>
    </source>
</evidence>
<dbReference type="Gene3D" id="1.10.472.10">
    <property type="entry name" value="Cyclin-like"/>
    <property type="match status" value="2"/>
</dbReference>
<keyword evidence="1" id="KW-0132">Cell division</keyword>
<dbReference type="SMART" id="SM00385">
    <property type="entry name" value="CYCLIN"/>
    <property type="match status" value="2"/>
</dbReference>
<keyword evidence="2 4" id="KW-0195">Cyclin</keyword>
<dbReference type="InterPro" id="IPR004367">
    <property type="entry name" value="Cyclin_C-dom"/>
</dbReference>
<dbReference type="Proteomes" id="UP001162131">
    <property type="component" value="Unassembled WGS sequence"/>
</dbReference>
<dbReference type="PANTHER" id="PTHR10177">
    <property type="entry name" value="CYCLINS"/>
    <property type="match status" value="1"/>
</dbReference>
<feature type="domain" description="Cyclin C-terminal" evidence="7">
    <location>
        <begin position="186"/>
        <end position="307"/>
    </location>
</feature>
<dbReference type="InterPro" id="IPR036915">
    <property type="entry name" value="Cyclin-like_sf"/>
</dbReference>
<reference evidence="8" key="1">
    <citation type="submission" date="2021-09" db="EMBL/GenBank/DDBJ databases">
        <authorList>
            <consortium name="AG Swart"/>
            <person name="Singh M."/>
            <person name="Singh A."/>
            <person name="Seah K."/>
            <person name="Emmerich C."/>
        </authorList>
    </citation>
    <scope>NUCLEOTIDE SEQUENCE</scope>
    <source>
        <strain evidence="8">ATCC30299</strain>
    </source>
</reference>
<dbReference type="CDD" id="cd20507">
    <property type="entry name" value="CYCLIN_CCNB1-like_rpt1"/>
    <property type="match status" value="1"/>
</dbReference>
<evidence type="ECO:0000313" key="9">
    <source>
        <dbReference type="Proteomes" id="UP001162131"/>
    </source>
</evidence>
<protein>
    <submittedName>
        <fullName evidence="8">Uncharacterized protein</fullName>
    </submittedName>
</protein>
<dbReference type="GO" id="GO:0044772">
    <property type="term" value="P:mitotic cell cycle phase transition"/>
    <property type="evidence" value="ECO:0007669"/>
    <property type="project" value="InterPro"/>
</dbReference>
<dbReference type="InterPro" id="IPR046965">
    <property type="entry name" value="Cyclin_A/B-like"/>
</dbReference>
<dbReference type="Pfam" id="PF00134">
    <property type="entry name" value="Cyclin_N"/>
    <property type="match status" value="1"/>
</dbReference>
<evidence type="ECO:0000256" key="3">
    <source>
        <dbReference type="ARBA" id="ARBA00023306"/>
    </source>
</evidence>
<dbReference type="Pfam" id="PF02984">
    <property type="entry name" value="Cyclin_C"/>
    <property type="match status" value="1"/>
</dbReference>
<keyword evidence="9" id="KW-1185">Reference proteome</keyword>
<dbReference type="SUPFAM" id="SSF47954">
    <property type="entry name" value="Cyclin-like"/>
    <property type="match status" value="2"/>
</dbReference>
<feature type="region of interest" description="Disordered" evidence="5">
    <location>
        <begin position="1"/>
        <end position="22"/>
    </location>
</feature>
<dbReference type="InterPro" id="IPR048258">
    <property type="entry name" value="Cyclins_cyclin-box"/>
</dbReference>
<sequence length="307" mass="35910">MMISENPEILPSKRNRSVTPRLRRKPLRALSQNLSNKFDDPDLKDCQNPHSLPYYACEIFDNLHKSETKFMVNPSYMDLHTEINYKMRAILIDWLVIVHYKFKFTPETLFITVNILDRYLSLKNVSKHHLQLVGVTSLFIASKYEEIHPPAISNLVALTDNAYTKEQIIEMEGDILRALDFQITNPSVLRFFERMHKLALSDLAFDNIEMYLGRYLIELSLIEYFMLKYKPSLIAASAVYLSRKLLNIQPAWNPILDKHSRTDENLLKQCAKDLFVLFQSAQYHSLTSIREKYSKIELMEVSQLKVS</sequence>
<keyword evidence="3" id="KW-0131">Cell cycle</keyword>
<dbReference type="PROSITE" id="PS00292">
    <property type="entry name" value="CYCLINS"/>
    <property type="match status" value="1"/>
</dbReference>
<proteinExistence type="inferred from homology"/>
<accession>A0AAU9K990</accession>
<dbReference type="AlphaFoldDB" id="A0AAU9K990"/>
<dbReference type="PIRSF" id="PIRSF001771">
    <property type="entry name" value="Cyclin_A_B_D_E"/>
    <property type="match status" value="1"/>
</dbReference>
<dbReference type="InterPro" id="IPR013763">
    <property type="entry name" value="Cyclin-like_dom"/>
</dbReference>
<evidence type="ECO:0000256" key="4">
    <source>
        <dbReference type="RuleBase" id="RU000383"/>
    </source>
</evidence>
<comment type="similarity">
    <text evidence="4">Belongs to the cyclin family.</text>
</comment>
<evidence type="ECO:0000256" key="5">
    <source>
        <dbReference type="SAM" id="MobiDB-lite"/>
    </source>
</evidence>
<name>A0AAU9K990_9CILI</name>
<organism evidence="8 9">
    <name type="scientific">Blepharisma stoltei</name>
    <dbReference type="NCBI Taxonomy" id="1481888"/>
    <lineage>
        <taxon>Eukaryota</taxon>
        <taxon>Sar</taxon>
        <taxon>Alveolata</taxon>
        <taxon>Ciliophora</taxon>
        <taxon>Postciliodesmatophora</taxon>
        <taxon>Heterotrichea</taxon>
        <taxon>Heterotrichida</taxon>
        <taxon>Blepharismidae</taxon>
        <taxon>Blepharisma</taxon>
    </lineage>
</organism>
<feature type="compositionally biased region" description="Basic residues" evidence="5">
    <location>
        <begin position="13"/>
        <end position="22"/>
    </location>
</feature>
<comment type="caution">
    <text evidence="8">The sequence shown here is derived from an EMBL/GenBank/DDBJ whole genome shotgun (WGS) entry which is preliminary data.</text>
</comment>
<dbReference type="FunFam" id="1.10.472.10:FF:000001">
    <property type="entry name" value="G2/mitotic-specific cyclin"/>
    <property type="match status" value="1"/>
</dbReference>
<dbReference type="EMBL" id="CAJZBQ010000058">
    <property type="protein sequence ID" value="CAG9334526.1"/>
    <property type="molecule type" value="Genomic_DNA"/>
</dbReference>
<dbReference type="GO" id="GO:0051301">
    <property type="term" value="P:cell division"/>
    <property type="evidence" value="ECO:0007669"/>
    <property type="project" value="UniProtKB-KW"/>
</dbReference>
<dbReference type="InterPro" id="IPR039361">
    <property type="entry name" value="Cyclin"/>
</dbReference>
<feature type="domain" description="Cyclin-like" evidence="6">
    <location>
        <begin position="190"/>
        <end position="276"/>
    </location>
</feature>
<evidence type="ECO:0000256" key="2">
    <source>
        <dbReference type="ARBA" id="ARBA00023127"/>
    </source>
</evidence>
<feature type="domain" description="Cyclin-like" evidence="6">
    <location>
        <begin position="93"/>
        <end position="177"/>
    </location>
</feature>
<dbReference type="SMART" id="SM01332">
    <property type="entry name" value="Cyclin_C"/>
    <property type="match status" value="1"/>
</dbReference>
<evidence type="ECO:0000259" key="6">
    <source>
        <dbReference type="SMART" id="SM00385"/>
    </source>
</evidence>
<evidence type="ECO:0000313" key="8">
    <source>
        <dbReference type="EMBL" id="CAG9334526.1"/>
    </source>
</evidence>
<gene>
    <name evidence="8" type="ORF">BSTOLATCC_MIC61138</name>
</gene>